<keyword evidence="3" id="KW-1185">Reference proteome</keyword>
<organism evidence="2 3">
    <name type="scientific">Mycena metata</name>
    <dbReference type="NCBI Taxonomy" id="1033252"/>
    <lineage>
        <taxon>Eukaryota</taxon>
        <taxon>Fungi</taxon>
        <taxon>Dikarya</taxon>
        <taxon>Basidiomycota</taxon>
        <taxon>Agaricomycotina</taxon>
        <taxon>Agaricomycetes</taxon>
        <taxon>Agaricomycetidae</taxon>
        <taxon>Agaricales</taxon>
        <taxon>Marasmiineae</taxon>
        <taxon>Mycenaceae</taxon>
        <taxon>Mycena</taxon>
    </lineage>
</organism>
<feature type="compositionally biased region" description="Polar residues" evidence="1">
    <location>
        <begin position="172"/>
        <end position="184"/>
    </location>
</feature>
<evidence type="ECO:0000313" key="3">
    <source>
        <dbReference type="Proteomes" id="UP001215598"/>
    </source>
</evidence>
<evidence type="ECO:0000256" key="1">
    <source>
        <dbReference type="SAM" id="MobiDB-lite"/>
    </source>
</evidence>
<feature type="region of interest" description="Disordered" evidence="1">
    <location>
        <begin position="152"/>
        <end position="195"/>
    </location>
</feature>
<protein>
    <submittedName>
        <fullName evidence="2">Uncharacterized protein</fullName>
    </submittedName>
</protein>
<dbReference type="Proteomes" id="UP001215598">
    <property type="component" value="Unassembled WGS sequence"/>
</dbReference>
<dbReference type="EMBL" id="JARKIB010000037">
    <property type="protein sequence ID" value="KAJ7760584.1"/>
    <property type="molecule type" value="Genomic_DNA"/>
</dbReference>
<name>A0AAD7JDT3_9AGAR</name>
<reference evidence="2" key="1">
    <citation type="submission" date="2023-03" db="EMBL/GenBank/DDBJ databases">
        <title>Massive genome expansion in bonnet fungi (Mycena s.s.) driven by repeated elements and novel gene families across ecological guilds.</title>
        <authorList>
            <consortium name="Lawrence Berkeley National Laboratory"/>
            <person name="Harder C.B."/>
            <person name="Miyauchi S."/>
            <person name="Viragh M."/>
            <person name="Kuo A."/>
            <person name="Thoen E."/>
            <person name="Andreopoulos B."/>
            <person name="Lu D."/>
            <person name="Skrede I."/>
            <person name="Drula E."/>
            <person name="Henrissat B."/>
            <person name="Morin E."/>
            <person name="Kohler A."/>
            <person name="Barry K."/>
            <person name="LaButti K."/>
            <person name="Morin E."/>
            <person name="Salamov A."/>
            <person name="Lipzen A."/>
            <person name="Mereny Z."/>
            <person name="Hegedus B."/>
            <person name="Baldrian P."/>
            <person name="Stursova M."/>
            <person name="Weitz H."/>
            <person name="Taylor A."/>
            <person name="Grigoriev I.V."/>
            <person name="Nagy L.G."/>
            <person name="Martin F."/>
            <person name="Kauserud H."/>
        </authorList>
    </citation>
    <scope>NUCLEOTIDE SEQUENCE</scope>
    <source>
        <strain evidence="2">CBHHK182m</strain>
    </source>
</reference>
<accession>A0AAD7JDT3</accession>
<evidence type="ECO:0000313" key="2">
    <source>
        <dbReference type="EMBL" id="KAJ7760584.1"/>
    </source>
</evidence>
<sequence length="195" mass="22039">MVKITLVLKEIAQELSERFKLEQSDIHPSLDENRFKNGRVQAYQVIPPAPWIDEQWLKLRKTQLLPVIEGNDGTEHADGWSRRSSLLEMRVRQTMIMATSAGKIPRPPREDGLMRAVHAGVCVGPCQGRPTVALLNHPHSWPEKWRKFASRVPPSSRHRLPAPVEFDGILADSTSRRPPSSIYSTEDVKAAQPND</sequence>
<gene>
    <name evidence="2" type="ORF">B0H16DRAFT_1456579</name>
</gene>
<proteinExistence type="predicted"/>
<dbReference type="AlphaFoldDB" id="A0AAD7JDT3"/>
<comment type="caution">
    <text evidence="2">The sequence shown here is derived from an EMBL/GenBank/DDBJ whole genome shotgun (WGS) entry which is preliminary data.</text>
</comment>